<feature type="compositionally biased region" description="Basic and acidic residues" evidence="1">
    <location>
        <begin position="135"/>
        <end position="152"/>
    </location>
</feature>
<protein>
    <submittedName>
        <fullName evidence="3">Aste57867_14229 protein</fullName>
    </submittedName>
</protein>
<dbReference type="Proteomes" id="UP000332933">
    <property type="component" value="Unassembled WGS sequence"/>
</dbReference>
<evidence type="ECO:0000313" key="2">
    <source>
        <dbReference type="EMBL" id="KAF0694923.1"/>
    </source>
</evidence>
<feature type="region of interest" description="Disordered" evidence="1">
    <location>
        <begin position="131"/>
        <end position="293"/>
    </location>
</feature>
<reference evidence="2" key="2">
    <citation type="submission" date="2019-06" db="EMBL/GenBank/DDBJ databases">
        <title>Genomics analysis of Aphanomyces spp. identifies a new class of oomycete effector associated with host adaptation.</title>
        <authorList>
            <person name="Gaulin E."/>
        </authorList>
    </citation>
    <scope>NUCLEOTIDE SEQUENCE</scope>
    <source>
        <strain evidence="2">CBS 578.67</strain>
    </source>
</reference>
<dbReference type="EMBL" id="CAADRA010005552">
    <property type="protein sequence ID" value="VFT91054.1"/>
    <property type="molecule type" value="Genomic_DNA"/>
</dbReference>
<gene>
    <name evidence="3" type="primary">Aste57867_14229</name>
    <name evidence="2" type="ORF">As57867_014178</name>
    <name evidence="3" type="ORF">ASTE57867_14229</name>
</gene>
<feature type="compositionally biased region" description="Basic residues" evidence="1">
    <location>
        <begin position="178"/>
        <end position="210"/>
    </location>
</feature>
<reference evidence="3 4" key="1">
    <citation type="submission" date="2019-03" db="EMBL/GenBank/DDBJ databases">
        <authorList>
            <person name="Gaulin E."/>
            <person name="Dumas B."/>
        </authorList>
    </citation>
    <scope>NUCLEOTIDE SEQUENCE [LARGE SCALE GENOMIC DNA]</scope>
    <source>
        <strain evidence="3">CBS 568.67</strain>
    </source>
</reference>
<evidence type="ECO:0000313" key="3">
    <source>
        <dbReference type="EMBL" id="VFT91054.1"/>
    </source>
</evidence>
<name>A0A485L040_9STRA</name>
<sequence>MMGFSRDEDDDDGTTSPTSSAMPNEDSRDKKRMYMRRKAQMYRARDKAAATELREEAHALECHLQSLRQKGSSTRAAIGAVPWGEVARTRLHAKHEAVAANENLRRQLQDCAGVIQDLMARVDKRDLHMFQSPDTMKKDGCHRGMAGEERRPSPPRPAYVVKTEERSPGRVHQLQQHRQQHHQQHQQHHHHQHQQHHQHHQHHQHMRASQRLHLPPLRQALSGNLPRPPQAPSTQLRSPMHCLPLRPPPPYSAPPPNGSGPRETQQPSFAHDGRPVPSRPPLHELGITRKHFI</sequence>
<proteinExistence type="predicted"/>
<dbReference type="AlphaFoldDB" id="A0A485L040"/>
<feature type="compositionally biased region" description="Basic residues" evidence="1">
    <location>
        <begin position="30"/>
        <end position="40"/>
    </location>
</feature>
<organism evidence="3 4">
    <name type="scientific">Aphanomyces stellatus</name>
    <dbReference type="NCBI Taxonomy" id="120398"/>
    <lineage>
        <taxon>Eukaryota</taxon>
        <taxon>Sar</taxon>
        <taxon>Stramenopiles</taxon>
        <taxon>Oomycota</taxon>
        <taxon>Saprolegniomycetes</taxon>
        <taxon>Saprolegniales</taxon>
        <taxon>Verrucalvaceae</taxon>
        <taxon>Aphanomyces</taxon>
    </lineage>
</organism>
<evidence type="ECO:0000313" key="4">
    <source>
        <dbReference type="Proteomes" id="UP000332933"/>
    </source>
</evidence>
<feature type="compositionally biased region" description="Pro residues" evidence="1">
    <location>
        <begin position="245"/>
        <end position="258"/>
    </location>
</feature>
<feature type="region of interest" description="Disordered" evidence="1">
    <location>
        <begin position="1"/>
        <end position="47"/>
    </location>
</feature>
<keyword evidence="4" id="KW-1185">Reference proteome</keyword>
<dbReference type="EMBL" id="VJMH01005531">
    <property type="protein sequence ID" value="KAF0694923.1"/>
    <property type="molecule type" value="Genomic_DNA"/>
</dbReference>
<accession>A0A485L040</accession>
<evidence type="ECO:0000256" key="1">
    <source>
        <dbReference type="SAM" id="MobiDB-lite"/>
    </source>
</evidence>
<dbReference type="OrthoDB" id="10299474at2759"/>